<protein>
    <submittedName>
        <fullName evidence="4">Transcriptional activator GLI3</fullName>
    </submittedName>
</protein>
<feature type="region of interest" description="Disordered" evidence="2">
    <location>
        <begin position="782"/>
        <end position="865"/>
    </location>
</feature>
<evidence type="ECO:0000256" key="1">
    <source>
        <dbReference type="PROSITE-ProRule" id="PRU00042"/>
    </source>
</evidence>
<dbReference type="PANTHER" id="PTHR35391">
    <property type="entry name" value="C2H2-TYPE DOMAIN-CONTAINING PROTEIN-RELATED"/>
    <property type="match status" value="1"/>
</dbReference>
<dbReference type="AlphaFoldDB" id="A0A9P6VD40"/>
<reference evidence="4" key="1">
    <citation type="submission" date="2019-07" db="EMBL/GenBank/DDBJ databases">
        <title>Hyphodiscus hymeniophilus genome sequencing and assembly.</title>
        <authorList>
            <person name="Kramer G."/>
            <person name="Nodwell J."/>
        </authorList>
    </citation>
    <scope>NUCLEOTIDE SEQUENCE</scope>
    <source>
        <strain evidence="4">ATCC 34498</strain>
    </source>
</reference>
<dbReference type="PROSITE" id="PS00028">
    <property type="entry name" value="ZINC_FINGER_C2H2_1"/>
    <property type="match status" value="1"/>
</dbReference>
<dbReference type="SMART" id="SM00355">
    <property type="entry name" value="ZnF_C2H2"/>
    <property type="match status" value="5"/>
</dbReference>
<dbReference type="Gene3D" id="3.30.160.60">
    <property type="entry name" value="Classic Zinc Finger"/>
    <property type="match status" value="1"/>
</dbReference>
<feature type="region of interest" description="Disordered" evidence="2">
    <location>
        <begin position="1"/>
        <end position="54"/>
    </location>
</feature>
<feature type="compositionally biased region" description="Polar residues" evidence="2">
    <location>
        <begin position="855"/>
        <end position="865"/>
    </location>
</feature>
<sequence>MHSPDAGHYVGSSRDMAPPPSFQSDFPAPRSTEIEVISSRTLPSPSGSSSATWENFPAPGYGGLSEYGSGRPQPFDTQIHCSNGTLVMMGRGSRKGYPLCQGKGPIQEQEQPNPSDAGSLHCGVPPSDSGYGTRHSDGNASVFSADINDRDQDCQSLGGQAADYQPFQGFNDVVIQQRDARSSEHWPPVPSSSPSNAPGLLCPNCQKPVKTRSELKKHDLRHRKPFVCSHPGCSRTDGFSTTNDLDRHTKSKHASASAQLAPTKRYRCHVPGCKSKEKSWPRLDNFRSHLKRVHIDSLRAGDDLDDMIRRTVNGADGDRAEFWERADSAIGQEAPLLRVSSLSDASRTHGPVTQITLTNNKDMEPNWKPIPVYPEVFEPMHEMPAPKDSILEGHSNAPTLDSNASASKMQLQETVQPKDVFRTMAHPISDTRNKPSSLEIVHLAPVGYTGSASKKTDLATPQPAVTPSQVNVQSKAAKLKDESASNATITEAIMTALAGAGVQENVKDCTPHHDLEQRSLPHGRTSSGGPWTIGSPPSEPSIGRPNGRTNETSGSAVQEDAKSLQQNKVREVLKTLHDLGYIVQKDPSLQAKHPNPGSAASNKSDNTVTCKICKLFIGRPCEVTYVFSCLLHSLLIISRKHMKRHSRPYGCTFVTTCNKTFGSKNDWKRHENSQHFHLETWRCDAKKVDGIACAKVCYRKQSFQDHLKKDHEISSPEILKSKVDSCRIGRNCQARFWCGFCSKLIDLTRKGIEAWTERFDHVDDHFMGRHGLTKQTIQDWVSVDGDKPKGGSPLDLSPEQDSSHDSVSPSSGSSPEASGAAGESPARATNVEETRKRDRSSSDDDGRPAKHAKITQRTDTTVYCV</sequence>
<feature type="compositionally biased region" description="Basic and acidic residues" evidence="2">
    <location>
        <begin position="830"/>
        <end position="848"/>
    </location>
</feature>
<dbReference type="EMBL" id="VNKQ01000020">
    <property type="protein sequence ID" value="KAG0645066.1"/>
    <property type="molecule type" value="Genomic_DNA"/>
</dbReference>
<name>A0A9P6VD40_9HELO</name>
<keyword evidence="1" id="KW-0863">Zinc-finger</keyword>
<evidence type="ECO:0000313" key="4">
    <source>
        <dbReference type="EMBL" id="KAG0645066.1"/>
    </source>
</evidence>
<dbReference type="PANTHER" id="PTHR35391:SF3">
    <property type="entry name" value="FINGER DOMAIN PROTEIN, PUTATIVE (AFU_ORTHOLOGUE AFUA_8G04300)-RELATED"/>
    <property type="match status" value="1"/>
</dbReference>
<feature type="region of interest" description="Disordered" evidence="2">
    <location>
        <begin position="178"/>
        <end position="204"/>
    </location>
</feature>
<evidence type="ECO:0000256" key="2">
    <source>
        <dbReference type="SAM" id="MobiDB-lite"/>
    </source>
</evidence>
<feature type="compositionally biased region" description="Low complexity" evidence="2">
    <location>
        <begin position="38"/>
        <end position="50"/>
    </location>
</feature>
<feature type="compositionally biased region" description="Polar residues" evidence="2">
    <location>
        <begin position="547"/>
        <end position="556"/>
    </location>
</feature>
<comment type="caution">
    <text evidence="4">The sequence shown here is derived from an EMBL/GenBank/DDBJ whole genome shotgun (WGS) entry which is preliminary data.</text>
</comment>
<accession>A0A9P6VD40</accession>
<organism evidence="4 5">
    <name type="scientific">Hyphodiscus hymeniophilus</name>
    <dbReference type="NCBI Taxonomy" id="353542"/>
    <lineage>
        <taxon>Eukaryota</taxon>
        <taxon>Fungi</taxon>
        <taxon>Dikarya</taxon>
        <taxon>Ascomycota</taxon>
        <taxon>Pezizomycotina</taxon>
        <taxon>Leotiomycetes</taxon>
        <taxon>Helotiales</taxon>
        <taxon>Hyphodiscaceae</taxon>
        <taxon>Hyphodiscus</taxon>
    </lineage>
</organism>
<dbReference type="InterPro" id="IPR013087">
    <property type="entry name" value="Znf_C2H2_type"/>
</dbReference>
<feature type="compositionally biased region" description="Low complexity" evidence="2">
    <location>
        <begin position="808"/>
        <end position="826"/>
    </location>
</feature>
<evidence type="ECO:0000259" key="3">
    <source>
        <dbReference type="PROSITE" id="PS50157"/>
    </source>
</evidence>
<proteinExistence type="predicted"/>
<dbReference type="Proteomes" id="UP000785200">
    <property type="component" value="Unassembled WGS sequence"/>
</dbReference>
<dbReference type="GO" id="GO:0008270">
    <property type="term" value="F:zinc ion binding"/>
    <property type="evidence" value="ECO:0007669"/>
    <property type="project" value="UniProtKB-KW"/>
</dbReference>
<dbReference type="OrthoDB" id="6077919at2759"/>
<keyword evidence="1" id="KW-0479">Metal-binding</keyword>
<keyword evidence="1" id="KW-0862">Zinc</keyword>
<evidence type="ECO:0000313" key="5">
    <source>
        <dbReference type="Proteomes" id="UP000785200"/>
    </source>
</evidence>
<feature type="region of interest" description="Disordered" evidence="2">
    <location>
        <begin position="98"/>
        <end position="144"/>
    </location>
</feature>
<dbReference type="PROSITE" id="PS50157">
    <property type="entry name" value="ZINC_FINGER_C2H2_2"/>
    <property type="match status" value="1"/>
</dbReference>
<keyword evidence="5" id="KW-1185">Reference proteome</keyword>
<gene>
    <name evidence="4" type="ORF">D0Z07_9274</name>
</gene>
<feature type="domain" description="C2H2-type" evidence="3">
    <location>
        <begin position="649"/>
        <end position="680"/>
    </location>
</feature>
<feature type="region of interest" description="Disordered" evidence="2">
    <location>
        <begin position="513"/>
        <end position="565"/>
    </location>
</feature>